<feature type="non-terminal residue" evidence="2">
    <location>
        <position position="183"/>
    </location>
</feature>
<protein>
    <submittedName>
        <fullName evidence="2">3141_t:CDS:1</fullName>
    </submittedName>
</protein>
<evidence type="ECO:0000313" key="3">
    <source>
        <dbReference type="Proteomes" id="UP000789405"/>
    </source>
</evidence>
<feature type="compositionally biased region" description="Polar residues" evidence="1">
    <location>
        <begin position="1"/>
        <end position="16"/>
    </location>
</feature>
<accession>A0A9N9P473</accession>
<evidence type="ECO:0000313" key="2">
    <source>
        <dbReference type="EMBL" id="CAG8783180.1"/>
    </source>
</evidence>
<gene>
    <name evidence="2" type="ORF">DERYTH_LOCUS19892</name>
</gene>
<feature type="region of interest" description="Disordered" evidence="1">
    <location>
        <begin position="128"/>
        <end position="153"/>
    </location>
</feature>
<dbReference type="Proteomes" id="UP000789405">
    <property type="component" value="Unassembled WGS sequence"/>
</dbReference>
<name>A0A9N9P473_9GLOM</name>
<dbReference type="OrthoDB" id="2432639at2759"/>
<dbReference type="AlphaFoldDB" id="A0A9N9P473"/>
<reference evidence="2" key="1">
    <citation type="submission" date="2021-06" db="EMBL/GenBank/DDBJ databases">
        <authorList>
            <person name="Kallberg Y."/>
            <person name="Tangrot J."/>
            <person name="Rosling A."/>
        </authorList>
    </citation>
    <scope>NUCLEOTIDE SEQUENCE</scope>
    <source>
        <strain evidence="2">MA453B</strain>
    </source>
</reference>
<organism evidence="2 3">
    <name type="scientific">Dentiscutata erythropus</name>
    <dbReference type="NCBI Taxonomy" id="1348616"/>
    <lineage>
        <taxon>Eukaryota</taxon>
        <taxon>Fungi</taxon>
        <taxon>Fungi incertae sedis</taxon>
        <taxon>Mucoromycota</taxon>
        <taxon>Glomeromycotina</taxon>
        <taxon>Glomeromycetes</taxon>
        <taxon>Diversisporales</taxon>
        <taxon>Gigasporaceae</taxon>
        <taxon>Dentiscutata</taxon>
    </lineage>
</organism>
<keyword evidence="3" id="KW-1185">Reference proteome</keyword>
<feature type="region of interest" description="Disordered" evidence="1">
    <location>
        <begin position="1"/>
        <end position="42"/>
    </location>
</feature>
<proteinExistence type="predicted"/>
<feature type="compositionally biased region" description="Acidic residues" evidence="1">
    <location>
        <begin position="128"/>
        <end position="142"/>
    </location>
</feature>
<evidence type="ECO:0000256" key="1">
    <source>
        <dbReference type="SAM" id="MobiDB-lite"/>
    </source>
</evidence>
<dbReference type="EMBL" id="CAJVPY010022556">
    <property type="protein sequence ID" value="CAG8783180.1"/>
    <property type="molecule type" value="Genomic_DNA"/>
</dbReference>
<sequence length="183" mass="20611">ASESSNSCIDNNNNEAQETKKNQSDLENNESGEVPNLEDDGILLDVSETGILSDVSETEMEFEYQESENNLDDDKLAEIIVDLSYSDDAEAFKVAQAIERYIQIINKPIATEGLLEDNEIIAMVQAEENDQQQESDDDDEEPPPPPVTTTKIHNAIKTVLRYEEQINSESNLELEELEFLQKI</sequence>
<feature type="non-terminal residue" evidence="2">
    <location>
        <position position="1"/>
    </location>
</feature>
<comment type="caution">
    <text evidence="2">The sequence shown here is derived from an EMBL/GenBank/DDBJ whole genome shotgun (WGS) entry which is preliminary data.</text>
</comment>